<dbReference type="AlphaFoldDB" id="A0A1Y3XV55"/>
<evidence type="ECO:0000256" key="1">
    <source>
        <dbReference type="ARBA" id="ARBA00006625"/>
    </source>
</evidence>
<dbReference type="Pfam" id="PF02275">
    <property type="entry name" value="CBAH"/>
    <property type="match status" value="1"/>
</dbReference>
<dbReference type="OrthoDB" id="9794717at2"/>
<dbReference type="Gene3D" id="3.60.60.10">
    <property type="entry name" value="Penicillin V Acylase, Chain A"/>
    <property type="match status" value="1"/>
</dbReference>
<evidence type="ECO:0000313" key="5">
    <source>
        <dbReference type="EMBL" id="OUN86999.1"/>
    </source>
</evidence>
<evidence type="ECO:0000259" key="4">
    <source>
        <dbReference type="Pfam" id="PF02275"/>
    </source>
</evidence>
<protein>
    <submittedName>
        <fullName evidence="5">Linear amide C-N hydrolase</fullName>
    </submittedName>
</protein>
<accession>A0A1Y3XV55</accession>
<dbReference type="Proteomes" id="UP000195781">
    <property type="component" value="Unassembled WGS sequence"/>
</dbReference>
<keyword evidence="2 5" id="KW-0378">Hydrolase</keyword>
<feature type="transmembrane region" description="Helical" evidence="3">
    <location>
        <begin position="24"/>
        <end position="47"/>
    </location>
</feature>
<dbReference type="PANTHER" id="PTHR35527">
    <property type="entry name" value="CHOLOYLGLYCINE HYDROLASE"/>
    <property type="match status" value="1"/>
</dbReference>
<comment type="caution">
    <text evidence="5">The sequence shown here is derived from an EMBL/GenBank/DDBJ whole genome shotgun (WGS) entry which is preliminary data.</text>
</comment>
<dbReference type="InterPro" id="IPR029132">
    <property type="entry name" value="CBAH/NAAA_C"/>
</dbReference>
<keyword evidence="3" id="KW-0472">Membrane</keyword>
<keyword evidence="3" id="KW-1133">Transmembrane helix</keyword>
<keyword evidence="6" id="KW-1185">Reference proteome</keyword>
<dbReference type="SUPFAM" id="SSF56235">
    <property type="entry name" value="N-terminal nucleophile aminohydrolases (Ntn hydrolases)"/>
    <property type="match status" value="1"/>
</dbReference>
<reference evidence="6" key="1">
    <citation type="submission" date="2017-04" db="EMBL/GenBank/DDBJ databases">
        <title>Function of individual gut microbiota members based on whole genome sequencing of pure cultures obtained from chicken caecum.</title>
        <authorList>
            <person name="Medvecky M."/>
            <person name="Cejkova D."/>
            <person name="Polansky O."/>
            <person name="Karasova D."/>
            <person name="Kubasova T."/>
            <person name="Cizek A."/>
            <person name="Rychlik I."/>
        </authorList>
    </citation>
    <scope>NUCLEOTIDE SEQUENCE [LARGE SCALE GENOMIC DNA]</scope>
    <source>
        <strain evidence="6">An5</strain>
    </source>
</reference>
<dbReference type="RefSeq" id="WP_094335852.1">
    <property type="nucleotide sequence ID" value="NZ_NFIE01000018.1"/>
</dbReference>
<dbReference type="EMBL" id="NFIE01000018">
    <property type="protein sequence ID" value="OUN86999.1"/>
    <property type="molecule type" value="Genomic_DNA"/>
</dbReference>
<dbReference type="InterPro" id="IPR029055">
    <property type="entry name" value="Ntn_hydrolases_N"/>
</dbReference>
<feature type="domain" description="Choloylglycine hydrolase/NAAA C-terminal" evidence="4">
    <location>
        <begin position="114"/>
        <end position="277"/>
    </location>
</feature>
<name>A0A1Y3XV55_9ACTN</name>
<evidence type="ECO:0000256" key="2">
    <source>
        <dbReference type="ARBA" id="ARBA00022801"/>
    </source>
</evidence>
<evidence type="ECO:0000313" key="6">
    <source>
        <dbReference type="Proteomes" id="UP000195781"/>
    </source>
</evidence>
<organism evidence="5 6">
    <name type="scientific">[Collinsella] massiliensis</name>
    <dbReference type="NCBI Taxonomy" id="1232426"/>
    <lineage>
        <taxon>Bacteria</taxon>
        <taxon>Bacillati</taxon>
        <taxon>Actinomycetota</taxon>
        <taxon>Coriobacteriia</taxon>
        <taxon>Coriobacteriales</taxon>
        <taxon>Coriobacteriaceae</taxon>
        <taxon>Enorma</taxon>
    </lineage>
</organism>
<dbReference type="InterPro" id="IPR052193">
    <property type="entry name" value="Peptidase_C59"/>
</dbReference>
<dbReference type="GO" id="GO:0016787">
    <property type="term" value="F:hydrolase activity"/>
    <property type="evidence" value="ECO:0007669"/>
    <property type="project" value="UniProtKB-KW"/>
</dbReference>
<keyword evidence="3" id="KW-0812">Transmembrane</keyword>
<evidence type="ECO:0000256" key="3">
    <source>
        <dbReference type="SAM" id="Phobius"/>
    </source>
</evidence>
<gene>
    <name evidence="5" type="ORF">B5G02_08055</name>
</gene>
<dbReference type="PANTHER" id="PTHR35527:SF2">
    <property type="entry name" value="HYDROLASE"/>
    <property type="match status" value="1"/>
</dbReference>
<sequence>MSEENTSGTGATGNAKRPGRARRIVVRVIIALVVLVVIAVAGLAFMFRNEIATVASIKKVNDYPSYTMTYQGDYGIDEFLEQGGASNDAELIDFVVQHLMKGLPVTIELPDLACSTFNAVTPEGDDIFGRNFDLSYSPSMLVRTDPDNGYASISMVNLGFLGYGEEKLPDSPTSSITALAAPYAPLDGVNEKGLAVGVLLIDTDPTDQRTDKVDITTTTAIRLMLDKCATVDEALELLGQYDMHSSANSCYHFQIADASGRTVVVEYIDDELSVLEADDATTAGTPAEGQTYMAATNFLLTPGDYDFGGGQDRYEIVMSGLTAADGVLSEEDAMGLLAACAQEPHTNSRGEESATQWSVVYNLDDCTATIATGMDYENTYTVRLAE</sequence>
<proteinExistence type="inferred from homology"/>
<comment type="similarity">
    <text evidence="1">Belongs to the peptidase C59 family.</text>
</comment>